<evidence type="ECO:0000256" key="3">
    <source>
        <dbReference type="ARBA" id="ARBA00022448"/>
    </source>
</evidence>
<feature type="transmembrane region" description="Helical" evidence="8">
    <location>
        <begin position="245"/>
        <end position="267"/>
    </location>
</feature>
<comment type="subcellular location">
    <subcellularLocation>
        <location evidence="1">Cell membrane</location>
        <topology evidence="1">Multi-pass membrane protein</topology>
    </subcellularLocation>
</comment>
<dbReference type="STRING" id="1121306.SAMN02745196_00023"/>
<evidence type="ECO:0000313" key="10">
    <source>
        <dbReference type="EMBL" id="SHH32900.1"/>
    </source>
</evidence>
<dbReference type="GO" id="GO:0005886">
    <property type="term" value="C:plasma membrane"/>
    <property type="evidence" value="ECO:0007669"/>
    <property type="project" value="UniProtKB-SubCell"/>
</dbReference>
<feature type="domain" description="ABC transmembrane type-2" evidence="9">
    <location>
        <begin position="130"/>
        <end position="357"/>
    </location>
</feature>
<organism evidence="10 11">
    <name type="scientific">Clostridium collagenovorans DSM 3089</name>
    <dbReference type="NCBI Taxonomy" id="1121306"/>
    <lineage>
        <taxon>Bacteria</taxon>
        <taxon>Bacillati</taxon>
        <taxon>Bacillota</taxon>
        <taxon>Clostridia</taxon>
        <taxon>Eubacteriales</taxon>
        <taxon>Clostridiaceae</taxon>
        <taxon>Clostridium</taxon>
    </lineage>
</organism>
<proteinExistence type="inferred from homology"/>
<dbReference type="InterPro" id="IPR047817">
    <property type="entry name" value="ABC2_TM_bact-type"/>
</dbReference>
<sequence length="360" mass="40740">MRIIAIIKRIIIQTLRDKRTLALMMIAPLLLITLINYLFSSSSTDNSLKVGVSNVSTELQVKLEENNLELVSFDDNENIYDKIKDDNLKAFIYKDGDTYNITYENNSPMDSSKIKNIFLSTLSKDGTENLKNTLLKINPSMKDNFKEINIESDYLYGDENLSFFDTFNPALIGFFVFFFVFLIAGISILKERNTKTLEKLLSTSIKRYEILLGYLLGYGIFAVVQTLLVVFYSVYVLGMIIEGSIFLVILTNLLIAFVALSLGIFLSTFANSEFQMMQFIPIVIVPQIFFTGLIPVETMSPILQKIAHLMPLYYGSDIMADIMIKGASISEVYGGMIILLVFATVIYLLNLLGLKKYRAL</sequence>
<dbReference type="OrthoDB" id="9776218at2"/>
<keyword evidence="7 8" id="KW-0472">Membrane</keyword>
<evidence type="ECO:0000256" key="5">
    <source>
        <dbReference type="ARBA" id="ARBA00022692"/>
    </source>
</evidence>
<evidence type="ECO:0000256" key="7">
    <source>
        <dbReference type="ARBA" id="ARBA00023136"/>
    </source>
</evidence>
<evidence type="ECO:0000259" key="9">
    <source>
        <dbReference type="PROSITE" id="PS51012"/>
    </source>
</evidence>
<evidence type="ECO:0000256" key="6">
    <source>
        <dbReference type="ARBA" id="ARBA00022989"/>
    </source>
</evidence>
<accession>A0A1M5S388</accession>
<dbReference type="EMBL" id="FQXP01000003">
    <property type="protein sequence ID" value="SHH32900.1"/>
    <property type="molecule type" value="Genomic_DNA"/>
</dbReference>
<dbReference type="PANTHER" id="PTHR30294:SF38">
    <property type="entry name" value="TRANSPORT PERMEASE PROTEIN"/>
    <property type="match status" value="1"/>
</dbReference>
<dbReference type="AlphaFoldDB" id="A0A1M5S388"/>
<evidence type="ECO:0000313" key="11">
    <source>
        <dbReference type="Proteomes" id="UP000184526"/>
    </source>
</evidence>
<keyword evidence="11" id="KW-1185">Reference proteome</keyword>
<name>A0A1M5S388_9CLOT</name>
<dbReference type="InterPro" id="IPR051449">
    <property type="entry name" value="ABC-2_transporter_component"/>
</dbReference>
<dbReference type="InterPro" id="IPR013525">
    <property type="entry name" value="ABC2_TM"/>
</dbReference>
<gene>
    <name evidence="10" type="ORF">SAMN02745196_00023</name>
</gene>
<keyword evidence="5 8" id="KW-0812">Transmembrane</keyword>
<dbReference type="Pfam" id="PF12698">
    <property type="entry name" value="ABC2_membrane_3"/>
    <property type="match status" value="1"/>
</dbReference>
<evidence type="ECO:0000256" key="8">
    <source>
        <dbReference type="SAM" id="Phobius"/>
    </source>
</evidence>
<dbReference type="PANTHER" id="PTHR30294">
    <property type="entry name" value="MEMBRANE COMPONENT OF ABC TRANSPORTER YHHJ-RELATED"/>
    <property type="match status" value="1"/>
</dbReference>
<evidence type="ECO:0000256" key="1">
    <source>
        <dbReference type="ARBA" id="ARBA00004651"/>
    </source>
</evidence>
<dbReference type="GO" id="GO:0140359">
    <property type="term" value="F:ABC-type transporter activity"/>
    <property type="evidence" value="ECO:0007669"/>
    <property type="project" value="InterPro"/>
</dbReference>
<dbReference type="PROSITE" id="PS51012">
    <property type="entry name" value="ABC_TM2"/>
    <property type="match status" value="1"/>
</dbReference>
<feature type="transmembrane region" description="Helical" evidence="8">
    <location>
        <begin position="279"/>
        <end position="296"/>
    </location>
</feature>
<evidence type="ECO:0000256" key="2">
    <source>
        <dbReference type="ARBA" id="ARBA00007783"/>
    </source>
</evidence>
<keyword evidence="3" id="KW-0813">Transport</keyword>
<protein>
    <submittedName>
        <fullName evidence="10">ABC-2 type transport system permease protein</fullName>
    </submittedName>
</protein>
<feature type="transmembrane region" description="Helical" evidence="8">
    <location>
        <begin position="170"/>
        <end position="189"/>
    </location>
</feature>
<keyword evidence="6 8" id="KW-1133">Transmembrane helix</keyword>
<feature type="transmembrane region" description="Helical" evidence="8">
    <location>
        <begin position="332"/>
        <end position="354"/>
    </location>
</feature>
<reference evidence="10 11" key="1">
    <citation type="submission" date="2016-11" db="EMBL/GenBank/DDBJ databases">
        <authorList>
            <person name="Jaros S."/>
            <person name="Januszkiewicz K."/>
            <person name="Wedrychowicz H."/>
        </authorList>
    </citation>
    <scope>NUCLEOTIDE SEQUENCE [LARGE SCALE GENOMIC DNA]</scope>
    <source>
        <strain evidence="10 11">DSM 3089</strain>
    </source>
</reference>
<keyword evidence="4" id="KW-1003">Cell membrane</keyword>
<feature type="transmembrane region" description="Helical" evidence="8">
    <location>
        <begin position="210"/>
        <end position="233"/>
    </location>
</feature>
<feature type="transmembrane region" description="Helical" evidence="8">
    <location>
        <begin position="21"/>
        <end position="39"/>
    </location>
</feature>
<dbReference type="RefSeq" id="WP_072828727.1">
    <property type="nucleotide sequence ID" value="NZ_FQXP01000003.1"/>
</dbReference>
<dbReference type="Proteomes" id="UP000184526">
    <property type="component" value="Unassembled WGS sequence"/>
</dbReference>
<comment type="similarity">
    <text evidence="2">Belongs to the ABC-2 integral membrane protein family.</text>
</comment>
<evidence type="ECO:0000256" key="4">
    <source>
        <dbReference type="ARBA" id="ARBA00022475"/>
    </source>
</evidence>